<name>A0ABT8T9Z3_9GAMM</name>
<evidence type="ECO:0000256" key="5">
    <source>
        <dbReference type="ARBA" id="ARBA00022777"/>
    </source>
</evidence>
<feature type="domain" description="Histidine kinase" evidence="7">
    <location>
        <begin position="219"/>
        <end position="440"/>
    </location>
</feature>
<dbReference type="EMBL" id="JAULRT010000032">
    <property type="protein sequence ID" value="MDO3380927.1"/>
    <property type="molecule type" value="Genomic_DNA"/>
</dbReference>
<sequence length="538" mass="59992">MSRLVCATIHALKTGGFKTPCVISLVFLVLIASFIVFLNRYWSGTLQPRLYHTAQTQAVILAESQAYLLQQALHQTLENNDKRFLQDATQKILLVEDPAIGQNIVEGLALQVDYQTVQADQGSLDFTEGNTRCSSCFTASIPLFAPAGDLLGIVDFTLSDAYFQSLSTDMKSKLMAESSIAMALMIAVWLTMLVMFYRLNTAKRIIEDSDRAKTRFMANVTHELRTPLNAILGYTQLYKEDPSLMRTHRQGIETIDQSAAHLLLMINDILDFSRSDQDSLSLAPIETAFVPFLQIIGDMSQAQAKLKGIKFTGVFDKTLPPVVRTDEKRLRQILLNLISNAIKFTPEGEVTFKVALLDSSPHYADIRFSVVDTGIGINAADVSRIFLPFVQVDNDITRAEGSGLGLTISQRILKLMQSKLQVASTPSKGTTVWFDLRLDAPKGVAENRVEILARTPTPSGHAQAPSAEKLERMIDQALRHNILGLKEAIAELENEARYAMFVEEVREYLRNYRFKPLVEYLTEKLKAASTEGRQTDFG</sequence>
<dbReference type="EC" id="2.7.13.3" evidence="2"/>
<dbReference type="InterPro" id="IPR003661">
    <property type="entry name" value="HisK_dim/P_dom"/>
</dbReference>
<protein>
    <recommendedName>
        <fullName evidence="2">histidine kinase</fullName>
        <ecNumber evidence="2">2.7.13.3</ecNumber>
    </recommendedName>
</protein>
<dbReference type="Proteomes" id="UP001168380">
    <property type="component" value="Unassembled WGS sequence"/>
</dbReference>
<evidence type="ECO:0000256" key="2">
    <source>
        <dbReference type="ARBA" id="ARBA00012438"/>
    </source>
</evidence>
<gene>
    <name evidence="8" type="ORF">QWI16_02000</name>
</gene>
<dbReference type="InterPro" id="IPR004358">
    <property type="entry name" value="Sig_transdc_His_kin-like_C"/>
</dbReference>
<dbReference type="PROSITE" id="PS50109">
    <property type="entry name" value="HIS_KIN"/>
    <property type="match status" value="1"/>
</dbReference>
<proteinExistence type="predicted"/>
<feature type="transmembrane region" description="Helical" evidence="6">
    <location>
        <begin position="180"/>
        <end position="199"/>
    </location>
</feature>
<dbReference type="RefSeq" id="WP_302711050.1">
    <property type="nucleotide sequence ID" value="NZ_JAULRT010000032.1"/>
</dbReference>
<dbReference type="GO" id="GO:0016301">
    <property type="term" value="F:kinase activity"/>
    <property type="evidence" value="ECO:0007669"/>
    <property type="project" value="UniProtKB-KW"/>
</dbReference>
<dbReference type="SMART" id="SM00387">
    <property type="entry name" value="HATPase_c"/>
    <property type="match status" value="1"/>
</dbReference>
<dbReference type="SMART" id="SM00388">
    <property type="entry name" value="HisKA"/>
    <property type="match status" value="1"/>
</dbReference>
<dbReference type="InterPro" id="IPR036097">
    <property type="entry name" value="HisK_dim/P_sf"/>
</dbReference>
<feature type="transmembrane region" description="Helical" evidence="6">
    <location>
        <begin position="22"/>
        <end position="42"/>
    </location>
</feature>
<reference evidence="8" key="1">
    <citation type="submission" date="2023-07" db="EMBL/GenBank/DDBJ databases">
        <title>Gilvimarinus algae sp. nov., isolated from the surface of Kelp.</title>
        <authorList>
            <person name="Sun Y.Y."/>
            <person name="Gong Y."/>
            <person name="Du Z.J."/>
        </authorList>
    </citation>
    <scope>NUCLEOTIDE SEQUENCE</scope>
    <source>
        <strain evidence="8">SDUM040014</strain>
    </source>
</reference>
<dbReference type="PANTHER" id="PTHR43047">
    <property type="entry name" value="TWO-COMPONENT HISTIDINE PROTEIN KINASE"/>
    <property type="match status" value="1"/>
</dbReference>
<dbReference type="Pfam" id="PF02518">
    <property type="entry name" value="HATPase_c"/>
    <property type="match status" value="1"/>
</dbReference>
<evidence type="ECO:0000313" key="8">
    <source>
        <dbReference type="EMBL" id="MDO3380927.1"/>
    </source>
</evidence>
<dbReference type="CDD" id="cd16922">
    <property type="entry name" value="HATPase_EvgS-ArcB-TorS-like"/>
    <property type="match status" value="1"/>
</dbReference>
<evidence type="ECO:0000256" key="6">
    <source>
        <dbReference type="SAM" id="Phobius"/>
    </source>
</evidence>
<dbReference type="SUPFAM" id="SSF55874">
    <property type="entry name" value="ATPase domain of HSP90 chaperone/DNA topoisomerase II/histidine kinase"/>
    <property type="match status" value="1"/>
</dbReference>
<comment type="caution">
    <text evidence="8">The sequence shown here is derived from an EMBL/GenBank/DDBJ whole genome shotgun (WGS) entry which is preliminary data.</text>
</comment>
<keyword evidence="4" id="KW-0808">Transferase</keyword>
<comment type="catalytic activity">
    <reaction evidence="1">
        <text>ATP + protein L-histidine = ADP + protein N-phospho-L-histidine.</text>
        <dbReference type="EC" id="2.7.13.3"/>
    </reaction>
</comment>
<accession>A0ABT8T9Z3</accession>
<dbReference type="Gene3D" id="3.30.565.10">
    <property type="entry name" value="Histidine kinase-like ATPase, C-terminal domain"/>
    <property type="match status" value="1"/>
</dbReference>
<evidence type="ECO:0000313" key="9">
    <source>
        <dbReference type="Proteomes" id="UP001168380"/>
    </source>
</evidence>
<dbReference type="InterPro" id="IPR005467">
    <property type="entry name" value="His_kinase_dom"/>
</dbReference>
<dbReference type="InterPro" id="IPR003594">
    <property type="entry name" value="HATPase_dom"/>
</dbReference>
<evidence type="ECO:0000256" key="4">
    <source>
        <dbReference type="ARBA" id="ARBA00022679"/>
    </source>
</evidence>
<dbReference type="Gene3D" id="1.10.287.130">
    <property type="match status" value="1"/>
</dbReference>
<keyword evidence="6" id="KW-1133">Transmembrane helix</keyword>
<keyword evidence="3" id="KW-0597">Phosphoprotein</keyword>
<evidence type="ECO:0000259" key="7">
    <source>
        <dbReference type="PROSITE" id="PS50109"/>
    </source>
</evidence>
<organism evidence="8 9">
    <name type="scientific">Gilvimarinus algae</name>
    <dbReference type="NCBI Taxonomy" id="3058037"/>
    <lineage>
        <taxon>Bacteria</taxon>
        <taxon>Pseudomonadati</taxon>
        <taxon>Pseudomonadota</taxon>
        <taxon>Gammaproteobacteria</taxon>
        <taxon>Cellvibrionales</taxon>
        <taxon>Cellvibrionaceae</taxon>
        <taxon>Gilvimarinus</taxon>
    </lineage>
</organism>
<keyword evidence="6" id="KW-0472">Membrane</keyword>
<dbReference type="InterPro" id="IPR036890">
    <property type="entry name" value="HATPase_C_sf"/>
</dbReference>
<evidence type="ECO:0000256" key="3">
    <source>
        <dbReference type="ARBA" id="ARBA00022553"/>
    </source>
</evidence>
<keyword evidence="6" id="KW-0812">Transmembrane</keyword>
<keyword evidence="5 8" id="KW-0418">Kinase</keyword>
<dbReference type="SUPFAM" id="SSF47384">
    <property type="entry name" value="Homodimeric domain of signal transducing histidine kinase"/>
    <property type="match status" value="1"/>
</dbReference>
<keyword evidence="9" id="KW-1185">Reference proteome</keyword>
<evidence type="ECO:0000256" key="1">
    <source>
        <dbReference type="ARBA" id="ARBA00000085"/>
    </source>
</evidence>
<dbReference type="PRINTS" id="PR00344">
    <property type="entry name" value="BCTRLSENSOR"/>
</dbReference>
<dbReference type="CDD" id="cd00082">
    <property type="entry name" value="HisKA"/>
    <property type="match status" value="1"/>
</dbReference>
<dbReference type="Pfam" id="PF00512">
    <property type="entry name" value="HisKA"/>
    <property type="match status" value="1"/>
</dbReference>